<sequence length="188" mass="21246">MRADKAYASRRNRAYLRRRGIRCTIPDKADQARNRRKRGSRGGRPPKFDPEDYQARHAVECGINRLKRHRAVATRYDKLAAQASALRRLTGGYLSTPVMSGRRQAEGVASRIQENPPASVAGLMVRFGRAEFQGPLFHRIEVVSAEIQVELLWHVLTRPLRSPVSVNPLEPQITAGVVRQSDELVRTE</sequence>
<keyword evidence="4" id="KW-1185">Reference proteome</keyword>
<evidence type="ECO:0000313" key="4">
    <source>
        <dbReference type="Proteomes" id="UP000644610"/>
    </source>
</evidence>
<feature type="region of interest" description="Disordered" evidence="1">
    <location>
        <begin position="24"/>
        <end position="51"/>
    </location>
</feature>
<feature type="domain" description="Transposase DDE" evidence="2">
    <location>
        <begin position="1"/>
        <end position="85"/>
    </location>
</feature>
<proteinExistence type="predicted"/>
<dbReference type="InterPro" id="IPR025668">
    <property type="entry name" value="Tnp_DDE_dom"/>
</dbReference>
<name>A0A8J3UL70_9ACTN</name>
<dbReference type="Proteomes" id="UP000644610">
    <property type="component" value="Unassembled WGS sequence"/>
</dbReference>
<reference evidence="3" key="1">
    <citation type="submission" date="2021-01" db="EMBL/GenBank/DDBJ databases">
        <title>Whole genome shotgun sequence of Planotetraspora silvatica NBRC 100141.</title>
        <authorList>
            <person name="Komaki H."/>
            <person name="Tamura T."/>
        </authorList>
    </citation>
    <scope>NUCLEOTIDE SEQUENCE</scope>
    <source>
        <strain evidence="3">NBRC 100141</strain>
    </source>
</reference>
<evidence type="ECO:0000313" key="3">
    <source>
        <dbReference type="EMBL" id="GII47878.1"/>
    </source>
</evidence>
<dbReference type="EMBL" id="BOOQ01000027">
    <property type="protein sequence ID" value="GII47878.1"/>
    <property type="molecule type" value="Genomic_DNA"/>
</dbReference>
<accession>A0A8J3UL70</accession>
<comment type="caution">
    <text evidence="3">The sequence shown here is derived from an EMBL/GenBank/DDBJ whole genome shotgun (WGS) entry which is preliminary data.</text>
</comment>
<evidence type="ECO:0000259" key="2">
    <source>
        <dbReference type="Pfam" id="PF13586"/>
    </source>
</evidence>
<dbReference type="Pfam" id="PF13586">
    <property type="entry name" value="DDE_Tnp_1_2"/>
    <property type="match status" value="1"/>
</dbReference>
<organism evidence="3 4">
    <name type="scientific">Planotetraspora silvatica</name>
    <dbReference type="NCBI Taxonomy" id="234614"/>
    <lineage>
        <taxon>Bacteria</taxon>
        <taxon>Bacillati</taxon>
        <taxon>Actinomycetota</taxon>
        <taxon>Actinomycetes</taxon>
        <taxon>Streptosporangiales</taxon>
        <taxon>Streptosporangiaceae</taxon>
        <taxon>Planotetraspora</taxon>
    </lineage>
</organism>
<gene>
    <name evidence="3" type="ORF">Psi02_43020</name>
</gene>
<evidence type="ECO:0000256" key="1">
    <source>
        <dbReference type="SAM" id="MobiDB-lite"/>
    </source>
</evidence>
<dbReference type="AlphaFoldDB" id="A0A8J3UL70"/>
<protein>
    <recommendedName>
        <fullName evidence="2">Transposase DDE domain-containing protein</fullName>
    </recommendedName>
</protein>